<evidence type="ECO:0000256" key="5">
    <source>
        <dbReference type="SAM" id="MobiDB-lite"/>
    </source>
</evidence>
<dbReference type="GO" id="GO:0000156">
    <property type="term" value="F:phosphorelay response regulator activity"/>
    <property type="evidence" value="ECO:0007669"/>
    <property type="project" value="UniProtKB-ARBA"/>
</dbReference>
<dbReference type="Pfam" id="PF00072">
    <property type="entry name" value="Response_reg"/>
    <property type="match status" value="1"/>
</dbReference>
<keyword evidence="2" id="KW-0902">Two-component regulatory system</keyword>
<dbReference type="InterPro" id="IPR001789">
    <property type="entry name" value="Sig_transdc_resp-reg_receiver"/>
</dbReference>
<evidence type="ECO:0000313" key="7">
    <source>
        <dbReference type="EMBL" id="CAF9909884.1"/>
    </source>
</evidence>
<dbReference type="SUPFAM" id="SSF52172">
    <property type="entry name" value="CheY-like"/>
    <property type="match status" value="1"/>
</dbReference>
<proteinExistence type="inferred from homology"/>
<evidence type="ECO:0000256" key="3">
    <source>
        <dbReference type="ARBA" id="ARBA00093463"/>
    </source>
</evidence>
<comment type="caution">
    <text evidence="7">The sequence shown here is derived from an EMBL/GenBank/DDBJ whole genome shotgun (WGS) entry which is preliminary data.</text>
</comment>
<dbReference type="OrthoDB" id="21225at2759"/>
<dbReference type="FunFam" id="3.40.50.2300:FF:000146">
    <property type="entry name" value="Putative two-component response regulator SSK1p"/>
    <property type="match status" value="1"/>
</dbReference>
<keyword evidence="8" id="KW-1185">Reference proteome</keyword>
<evidence type="ECO:0000256" key="4">
    <source>
        <dbReference type="PROSITE-ProRule" id="PRU00169"/>
    </source>
</evidence>
<dbReference type="PROSITE" id="PS50110">
    <property type="entry name" value="RESPONSE_REGULATORY"/>
    <property type="match status" value="1"/>
</dbReference>
<protein>
    <submittedName>
        <fullName evidence="7">Ssk1 response regulator receiver</fullName>
    </submittedName>
</protein>
<feature type="compositionally biased region" description="Low complexity" evidence="5">
    <location>
        <begin position="13"/>
        <end position="41"/>
    </location>
</feature>
<dbReference type="PANTHER" id="PTHR45339">
    <property type="entry name" value="HYBRID SIGNAL TRANSDUCTION HISTIDINE KINASE J"/>
    <property type="match status" value="1"/>
</dbReference>
<evidence type="ECO:0000313" key="8">
    <source>
        <dbReference type="Proteomes" id="UP000664521"/>
    </source>
</evidence>
<dbReference type="InterPro" id="IPR011006">
    <property type="entry name" value="CheY-like_superfamily"/>
</dbReference>
<dbReference type="SMART" id="SM00448">
    <property type="entry name" value="REC"/>
    <property type="match status" value="1"/>
</dbReference>
<evidence type="ECO:0000256" key="2">
    <source>
        <dbReference type="ARBA" id="ARBA00023012"/>
    </source>
</evidence>
<feature type="region of interest" description="Disordered" evidence="5">
    <location>
        <begin position="1"/>
        <end position="98"/>
    </location>
</feature>
<dbReference type="CDD" id="cd17546">
    <property type="entry name" value="REC_hyHK_CKI1_RcsC-like"/>
    <property type="match status" value="1"/>
</dbReference>
<feature type="modified residue" description="4-aspartylphosphate" evidence="4">
    <location>
        <position position="506"/>
    </location>
</feature>
<sequence>MADLKSRLAPLFRRTSTSSAKSTTSAAANSLNNRSRTSLLSPKIRKGSLGGTTVYEENEDPLQAPSTPYKGEGERGGDGDTSPETPRSPPFVEKAGEASNPVLAIQAPTPDLLVAEGFANPEDAGEELTTSALQRPDLLPRRQSLAHSSQTKFLQTLLDSDKSQTDSNYVGESVPISANMLNRKIWVKRSEASATLVSINEDDLVDDVRDRILKKYANSLGRNFDAPDVTLRIVPRTHRHSQGERILGPEEPIARTLDAYFPGGQTVEEALVIDVPRRTPRHSPRPYYVEDSRPVESGTDYFPIIPAAQQSPHVPSNISVASGHTSSHHVPLHAISVLNTGQVPPLPSPGGTRGARLIHRPKYGRTHTTSPTSLNTTSGSQAHVIESQKSHANGIPVPPPLPSPSLPHEIPHRTATPPARVSSPRPLKTTQKSSRKPKVNHPSLPTGLLDGAVPPINVLIVEDNIINLRLLEAFMKRLKVRWHTAMNGREAVTKWRAGGFHLVLMDIQLPVMNGLDATKEIRRLERLNHIGVFSGNPAGTPTYEDGTENGEDGVKEEVAKGEDSLPSTGMFKSPVIIVALTASSLQSDRHEALAAGCNDFLTKPVNFVWLERKVMEWGCMQALIDYDGWRKWKDINKATDEKQSGGGDGQLKSPVSTKKGKGGAGAQVKSAVPPGTVKRDKRLGTGTGTGGVGMVLTSSGSGSEGMDVVASA</sequence>
<feature type="region of interest" description="Disordered" evidence="5">
    <location>
        <begin position="391"/>
        <end position="446"/>
    </location>
</feature>
<dbReference type="Proteomes" id="UP000664521">
    <property type="component" value="Unassembled WGS sequence"/>
</dbReference>
<name>A0A8H3ER40_9LECA</name>
<reference evidence="7" key="1">
    <citation type="submission" date="2021-03" db="EMBL/GenBank/DDBJ databases">
        <authorList>
            <person name="Tagirdzhanova G."/>
        </authorList>
    </citation>
    <scope>NUCLEOTIDE SEQUENCE</scope>
</reference>
<feature type="domain" description="Response regulatory" evidence="6">
    <location>
        <begin position="457"/>
        <end position="618"/>
    </location>
</feature>
<organism evidence="7 8">
    <name type="scientific">Heterodermia speciosa</name>
    <dbReference type="NCBI Taxonomy" id="116794"/>
    <lineage>
        <taxon>Eukaryota</taxon>
        <taxon>Fungi</taxon>
        <taxon>Dikarya</taxon>
        <taxon>Ascomycota</taxon>
        <taxon>Pezizomycotina</taxon>
        <taxon>Lecanoromycetes</taxon>
        <taxon>OSLEUM clade</taxon>
        <taxon>Lecanoromycetidae</taxon>
        <taxon>Caliciales</taxon>
        <taxon>Physciaceae</taxon>
        <taxon>Heterodermia</taxon>
    </lineage>
</organism>
<dbReference type="AlphaFoldDB" id="A0A8H3ER40"/>
<evidence type="ECO:0000256" key="1">
    <source>
        <dbReference type="ARBA" id="ARBA00022553"/>
    </source>
</evidence>
<dbReference type="PANTHER" id="PTHR45339:SF1">
    <property type="entry name" value="HYBRID SIGNAL TRANSDUCTION HISTIDINE KINASE J"/>
    <property type="match status" value="1"/>
</dbReference>
<feature type="region of interest" description="Disordered" evidence="5">
    <location>
        <begin position="639"/>
        <end position="712"/>
    </location>
</feature>
<keyword evidence="1 4" id="KW-0597">Phosphoprotein</keyword>
<feature type="compositionally biased region" description="Pro residues" evidence="5">
    <location>
        <begin position="396"/>
        <end position="405"/>
    </location>
</feature>
<comment type="similarity">
    <text evidence="3">Belongs to the SSK1 family.</text>
</comment>
<evidence type="ECO:0000259" key="6">
    <source>
        <dbReference type="PROSITE" id="PS50110"/>
    </source>
</evidence>
<accession>A0A8H3ER40</accession>
<gene>
    <name evidence="7" type="primary">SSK1</name>
    <name evidence="7" type="ORF">HETSPECPRED_009548</name>
</gene>
<dbReference type="Gene3D" id="3.40.50.2300">
    <property type="match status" value="1"/>
</dbReference>
<dbReference type="EMBL" id="CAJPDS010000008">
    <property type="protein sequence ID" value="CAF9909884.1"/>
    <property type="molecule type" value="Genomic_DNA"/>
</dbReference>